<dbReference type="KEGG" id="sbat:G4Z16_24680"/>
<sequence length="366" mass="38908">MRIDGRIGRAAGVVVLMLAAAACGGGDSEQEGKASADAPEQAAPVRPVPVEKQQREISWSDLKNQSHALRAAPSGLARGSEADFKNVRLDDDLKGKVPYYLTVSYTNESKKRLERPSPERDFALAAADGKAGEVVSVFSSALSKKSGLPKACSKSAPESLEPGGKATVCRIVMMPKNRPPAAVSYTGRDARGNESDPVIWKAGDGGKGELPSDVLPLKKPAESAVEDAEGRTVKVRATPRSIRAGKLADLSRFKLDADDKKKVPYYVTVEYRNDGPHKLLPQMNQKTELRAVSGQSARRLTLIDFGGDGVPQCPDAKPDGLVKPKSSVRECSVFMLPKTDSPAALVFTGEGSSAKTVTWQAPGSAK</sequence>
<feature type="region of interest" description="Disordered" evidence="1">
    <location>
        <begin position="26"/>
        <end position="48"/>
    </location>
</feature>
<keyword evidence="3" id="KW-1185">Reference proteome</keyword>
<dbReference type="AlphaFoldDB" id="A0A7T1T9T9"/>
<gene>
    <name evidence="2" type="ORF">G4Z16_24680</name>
</gene>
<dbReference type="Proteomes" id="UP000595046">
    <property type="component" value="Chromosome"/>
</dbReference>
<reference evidence="3" key="1">
    <citation type="submission" date="2020-02" db="EMBL/GenBank/DDBJ databases">
        <title>Streptomyces sp. ASO4wet.</title>
        <authorList>
            <person name="Risdian C."/>
            <person name="Landwehr W."/>
            <person name="Schupp P."/>
            <person name="Wink J."/>
        </authorList>
    </citation>
    <scope>NUCLEOTIDE SEQUENCE [LARGE SCALE GENOMIC DNA]</scope>
    <source>
        <strain evidence="3">ASO4wet</strain>
    </source>
</reference>
<name>A0A7T1T9T9_9ACTN</name>
<protein>
    <recommendedName>
        <fullName evidence="4">Lipoprotein</fullName>
    </recommendedName>
</protein>
<evidence type="ECO:0008006" key="4">
    <source>
        <dbReference type="Google" id="ProtNLM"/>
    </source>
</evidence>
<proteinExistence type="predicted"/>
<evidence type="ECO:0000313" key="3">
    <source>
        <dbReference type="Proteomes" id="UP000595046"/>
    </source>
</evidence>
<evidence type="ECO:0000256" key="1">
    <source>
        <dbReference type="SAM" id="MobiDB-lite"/>
    </source>
</evidence>
<dbReference type="EMBL" id="CP048882">
    <property type="protein sequence ID" value="QPP09077.1"/>
    <property type="molecule type" value="Genomic_DNA"/>
</dbReference>
<dbReference type="RefSeq" id="WP_197352854.1">
    <property type="nucleotide sequence ID" value="NZ_CP048882.1"/>
</dbReference>
<organism evidence="2 3">
    <name type="scientific">Streptomyces bathyalis</name>
    <dbReference type="NCBI Taxonomy" id="2710756"/>
    <lineage>
        <taxon>Bacteria</taxon>
        <taxon>Bacillati</taxon>
        <taxon>Actinomycetota</taxon>
        <taxon>Actinomycetes</taxon>
        <taxon>Kitasatosporales</taxon>
        <taxon>Streptomycetaceae</taxon>
        <taxon>Streptomyces</taxon>
    </lineage>
</organism>
<accession>A0A7T1T9T9</accession>
<dbReference type="PROSITE" id="PS51257">
    <property type="entry name" value="PROKAR_LIPOPROTEIN"/>
    <property type="match status" value="1"/>
</dbReference>
<evidence type="ECO:0000313" key="2">
    <source>
        <dbReference type="EMBL" id="QPP09077.1"/>
    </source>
</evidence>